<evidence type="ECO:0000313" key="3">
    <source>
        <dbReference type="EMBL" id="JAG48709.1"/>
    </source>
</evidence>
<feature type="region of interest" description="Disordered" evidence="1">
    <location>
        <begin position="178"/>
        <end position="198"/>
    </location>
</feature>
<feature type="region of interest" description="Disordered" evidence="1">
    <location>
        <begin position="239"/>
        <end position="283"/>
    </location>
</feature>
<keyword evidence="2" id="KW-0732">Signal</keyword>
<dbReference type="PROSITE" id="PS51257">
    <property type="entry name" value="PROKAR_LIPOPROTEIN"/>
    <property type="match status" value="1"/>
</dbReference>
<feature type="compositionally biased region" description="Low complexity" evidence="1">
    <location>
        <begin position="239"/>
        <end position="260"/>
    </location>
</feature>
<evidence type="ECO:0000256" key="1">
    <source>
        <dbReference type="SAM" id="MobiDB-lite"/>
    </source>
</evidence>
<dbReference type="AlphaFoldDB" id="A0A0K8S6B9"/>
<feature type="compositionally biased region" description="Low complexity" evidence="1">
    <location>
        <begin position="269"/>
        <end position="283"/>
    </location>
</feature>
<accession>A0A0K8S6B9</accession>
<name>A0A0K8S6B9_LYGHE</name>
<protein>
    <submittedName>
        <fullName evidence="3">Uncharacterized protein</fullName>
    </submittedName>
</protein>
<organism evidence="3">
    <name type="scientific">Lygus hesperus</name>
    <name type="common">Western plant bug</name>
    <dbReference type="NCBI Taxonomy" id="30085"/>
    <lineage>
        <taxon>Eukaryota</taxon>
        <taxon>Metazoa</taxon>
        <taxon>Ecdysozoa</taxon>
        <taxon>Arthropoda</taxon>
        <taxon>Hexapoda</taxon>
        <taxon>Insecta</taxon>
        <taxon>Pterygota</taxon>
        <taxon>Neoptera</taxon>
        <taxon>Paraneoptera</taxon>
        <taxon>Hemiptera</taxon>
        <taxon>Heteroptera</taxon>
        <taxon>Panheteroptera</taxon>
        <taxon>Cimicomorpha</taxon>
        <taxon>Miridae</taxon>
        <taxon>Mirini</taxon>
        <taxon>Lygus</taxon>
    </lineage>
</organism>
<dbReference type="EMBL" id="GBRD01017118">
    <property type="protein sequence ID" value="JAG48709.1"/>
    <property type="molecule type" value="Transcribed_RNA"/>
</dbReference>
<reference evidence="3" key="1">
    <citation type="submission" date="2014-09" db="EMBL/GenBank/DDBJ databases">
        <authorList>
            <person name="Magalhaes I.L.F."/>
            <person name="Oliveira U."/>
            <person name="Santos F.R."/>
            <person name="Vidigal T.H.D.A."/>
            <person name="Brescovit A.D."/>
            <person name="Santos A.J."/>
        </authorList>
    </citation>
    <scope>NUCLEOTIDE SEQUENCE</scope>
</reference>
<dbReference type="EMBL" id="GBRD01017119">
    <property type="protein sequence ID" value="JAG48708.1"/>
    <property type="molecule type" value="Transcribed_RNA"/>
</dbReference>
<dbReference type="EMBL" id="GBRD01011457">
    <property type="protein sequence ID" value="JAG54367.1"/>
    <property type="molecule type" value="Transcribed_RNA"/>
</dbReference>
<dbReference type="EMBL" id="GBRD01017120">
    <property type="protein sequence ID" value="JAG48707.1"/>
    <property type="molecule type" value="Transcribed_RNA"/>
</dbReference>
<feature type="chain" id="PRO_5015042022" evidence="2">
    <location>
        <begin position="18"/>
        <end position="371"/>
    </location>
</feature>
<proteinExistence type="predicted"/>
<evidence type="ECO:0000256" key="2">
    <source>
        <dbReference type="SAM" id="SignalP"/>
    </source>
</evidence>
<feature type="signal peptide" evidence="2">
    <location>
        <begin position="1"/>
        <end position="17"/>
    </location>
</feature>
<sequence length="371" mass="38657">MRTAHFILVALLSGCVAFDGHYFGKRLLDIINALRKVNDASKKNLHVVTSDSVHSGSRGLMTTFETVAQALSKMDGFLSALETGAKAVPFPSVQQASHFLPMIRTFIKAGHDTIDSVVKAQKGLAGEAGSNSTAVRDLTGSLGHAKKMVSSLMGMFKKLKPSGGSGFADNLKEFAVKSPVESETPEGNDRSQGIHAGLGTASNLGNLAPAPAKDIYGNSGYPSSNSLYSPSSSLYSPSSSMYSPGSSLNNPGSSLYSPPSMKKHRLTHSHGLGSSGSSGYSPSSSIYSPSSSLYSPSSSMYGPSSSLYSPSSGYSSLTSLNKPGLTNGLGNSGSNGYGYSPSSSLYGPSSVYSPHQVTVRHQPLGQFLRRA</sequence>